<dbReference type="Proteomes" id="UP001164539">
    <property type="component" value="Chromosome 6"/>
</dbReference>
<evidence type="ECO:0000313" key="1">
    <source>
        <dbReference type="EMBL" id="KAJ4717604.1"/>
    </source>
</evidence>
<reference evidence="1 2" key="1">
    <citation type="journal article" date="2023" name="Science">
        <title>Complex scaffold remodeling in plant triterpene biosynthesis.</title>
        <authorList>
            <person name="De La Pena R."/>
            <person name="Hodgson H."/>
            <person name="Liu J.C."/>
            <person name="Stephenson M.J."/>
            <person name="Martin A.C."/>
            <person name="Owen C."/>
            <person name="Harkess A."/>
            <person name="Leebens-Mack J."/>
            <person name="Jimenez L.E."/>
            <person name="Osbourn A."/>
            <person name="Sattely E.S."/>
        </authorList>
    </citation>
    <scope>NUCLEOTIDE SEQUENCE [LARGE SCALE GENOMIC DNA]</scope>
    <source>
        <strain evidence="2">cv. JPN11</strain>
        <tissue evidence="1">Leaf</tissue>
    </source>
</reference>
<accession>A0ACC1Y3L9</accession>
<evidence type="ECO:0000313" key="2">
    <source>
        <dbReference type="Proteomes" id="UP001164539"/>
    </source>
</evidence>
<gene>
    <name evidence="1" type="ORF">OWV82_012459</name>
</gene>
<protein>
    <submittedName>
        <fullName evidence="1">Receptor-like protein</fullName>
    </submittedName>
</protein>
<organism evidence="1 2">
    <name type="scientific">Melia azedarach</name>
    <name type="common">Chinaberry tree</name>
    <dbReference type="NCBI Taxonomy" id="155640"/>
    <lineage>
        <taxon>Eukaryota</taxon>
        <taxon>Viridiplantae</taxon>
        <taxon>Streptophyta</taxon>
        <taxon>Embryophyta</taxon>
        <taxon>Tracheophyta</taxon>
        <taxon>Spermatophyta</taxon>
        <taxon>Magnoliopsida</taxon>
        <taxon>eudicotyledons</taxon>
        <taxon>Gunneridae</taxon>
        <taxon>Pentapetalae</taxon>
        <taxon>rosids</taxon>
        <taxon>malvids</taxon>
        <taxon>Sapindales</taxon>
        <taxon>Meliaceae</taxon>
        <taxon>Melia</taxon>
    </lineage>
</organism>
<sequence>MINENSSSSHRDDPCRPKSESWMSEEEDVDCCSWDGVECNKKTGHVTKLDLSNSCLFGTMNSSNTLFHLVHLKCLDLAYNDFRFSEIPFAIKNFSELSYLNLSYSNFFGQIPFEILQLSKLVSLDLSGTYNLELQKPSLENLFEKLGNLKSLDLGSVKIASPIPHNLVNLSNSLTFLSLSQCLLRGKIPSSLGNLTKLVHLDLSSNKLSDKLPATIGNLNSLEVLELSINELSDKLPASIGNLDSLELLDLSSNKFSSELPSSIGNLDSLEVLVLSSNKFSSELPASIGNLNFIDVLDLSSNGFSGELPATIGNLDSLEVLYLSSNKFSSELPASIGNLSSLKQLSLSRCAFWGKLPPSLGNLTQLRWLSLNFNNFAGELPASIGNIKPLEDLTVSRCSFSGQIPLSLSNLTRLTWLDLSYNNFGGTMELDVFLSKLKDLDLLYLSSNKLSLLTKSTINTISKKLSYVGLRSCNITEFPSFLKNQDQLLMLDLSSNRIKGKVPGWVMNISVESLTVLNLSFNFLTGFHDQYPIVHSRSDDAFTLDLRSNNLQGPLPVPPIHTFNYLVSNNSLTGEIPTWICKLNSLMALDLSYNNLSRNLPQCLGSFSRGLSILQLSRNKFSGSIPQTFFNGSYLRMIDLSYNLLQGRIPRSLANCTTLEFLNLGNNQINDIFPSWLGTLPDLRVLILRANNFQCMIGKAKRACGFPKLRVIDLSNNEFVGKLPSNFFQCLNTMKVVNKSELSYMQGVVLNSVSTGSDGFYLYDYALTLSNKGLMMAYGKISNILVAIILSGNKFDGEIPTSIANLREVKNLNLSHNSLQGHIPSQLTNITNLESLDLSNNKLSGQIPQNLIELTSLEVFNVSHNNLTGPIPQGNQFTTFDNSSFVGNLGLCGKPLSRKCENDSKPNENEDVSDSKSSFALDWKMALIGYSSGLIVGVILGLNFSTGIQEWFEEKILGRRSKRRRRKQRRRSRME</sequence>
<comment type="caution">
    <text evidence="1">The sequence shown here is derived from an EMBL/GenBank/DDBJ whole genome shotgun (WGS) entry which is preliminary data.</text>
</comment>
<name>A0ACC1Y3L9_MELAZ</name>
<proteinExistence type="predicted"/>
<dbReference type="EMBL" id="CM051399">
    <property type="protein sequence ID" value="KAJ4717604.1"/>
    <property type="molecule type" value="Genomic_DNA"/>
</dbReference>
<keyword evidence="2" id="KW-1185">Reference proteome</keyword>